<dbReference type="EMBL" id="HBUE01128574">
    <property type="protein sequence ID" value="CAG6495382.1"/>
    <property type="molecule type" value="Transcribed_RNA"/>
</dbReference>
<proteinExistence type="predicted"/>
<dbReference type="AlphaFoldDB" id="A0A8D8CJQ4"/>
<reference evidence="1" key="1">
    <citation type="submission" date="2021-05" db="EMBL/GenBank/DDBJ databases">
        <authorList>
            <person name="Alioto T."/>
            <person name="Alioto T."/>
            <person name="Gomez Garrido J."/>
        </authorList>
    </citation>
    <scope>NUCLEOTIDE SEQUENCE</scope>
</reference>
<organism evidence="1">
    <name type="scientific">Culex pipiens</name>
    <name type="common">House mosquito</name>
    <dbReference type="NCBI Taxonomy" id="7175"/>
    <lineage>
        <taxon>Eukaryota</taxon>
        <taxon>Metazoa</taxon>
        <taxon>Ecdysozoa</taxon>
        <taxon>Arthropoda</taxon>
        <taxon>Hexapoda</taxon>
        <taxon>Insecta</taxon>
        <taxon>Pterygota</taxon>
        <taxon>Neoptera</taxon>
        <taxon>Endopterygota</taxon>
        <taxon>Diptera</taxon>
        <taxon>Nematocera</taxon>
        <taxon>Culicoidea</taxon>
        <taxon>Culicidae</taxon>
        <taxon>Culicinae</taxon>
        <taxon>Culicini</taxon>
        <taxon>Culex</taxon>
        <taxon>Culex</taxon>
    </lineage>
</organism>
<evidence type="ECO:0000313" key="1">
    <source>
        <dbReference type="EMBL" id="CAG6495380.1"/>
    </source>
</evidence>
<sequence>MLTILSSRSTSSSQRIGKLNPATRRRAALPLADSLSSSRFLYGLIRDSHWKRLGNLVLQIIQKSLKFLFKLELFISMLRSSFCVGFSVKHFLDRLFRPERPLAHSVATLLYRSRHLGRQLDLVHSVAVSEGLNEAVREDVVATHGKLCFAESVGSVVVVPIEGFVGEDRRHKLYERH</sequence>
<protein>
    <submittedName>
        <fullName evidence="1">(northern house mosquito) hypothetical protein</fullName>
    </submittedName>
</protein>
<name>A0A8D8CJQ4_CULPI</name>
<dbReference type="EMBL" id="HBUE01128573">
    <property type="protein sequence ID" value="CAG6495380.1"/>
    <property type="molecule type" value="Transcribed_RNA"/>
</dbReference>
<accession>A0A8D8CJQ4</accession>